<dbReference type="Pfam" id="PF03441">
    <property type="entry name" value="FAD_binding_7"/>
    <property type="match status" value="1"/>
</dbReference>
<keyword evidence="7" id="KW-1185">Reference proteome</keyword>
<keyword evidence="2 4" id="KW-0285">Flavoprotein</keyword>
<accession>A0A8G0ZYH2</accession>
<dbReference type="Proteomes" id="UP000826300">
    <property type="component" value="Chromosome"/>
</dbReference>
<dbReference type="Gene3D" id="1.25.40.80">
    <property type="match status" value="1"/>
</dbReference>
<dbReference type="Gene3D" id="3.40.50.620">
    <property type="entry name" value="HUPs"/>
    <property type="match status" value="1"/>
</dbReference>
<evidence type="ECO:0000313" key="7">
    <source>
        <dbReference type="Proteomes" id="UP000826300"/>
    </source>
</evidence>
<dbReference type="KEGG" id="nsm:JO391_06790"/>
<evidence type="ECO:0000256" key="3">
    <source>
        <dbReference type="ARBA" id="ARBA00022827"/>
    </source>
</evidence>
<organism evidence="6 7">
    <name type="scientific">Neotabrizicola shimadae</name>
    <dbReference type="NCBI Taxonomy" id="2807096"/>
    <lineage>
        <taxon>Bacteria</taxon>
        <taxon>Pseudomonadati</taxon>
        <taxon>Pseudomonadota</taxon>
        <taxon>Alphaproteobacteria</taxon>
        <taxon>Rhodobacterales</taxon>
        <taxon>Paracoccaceae</taxon>
        <taxon>Neotabrizicola</taxon>
    </lineage>
</organism>
<dbReference type="InterPro" id="IPR005101">
    <property type="entry name" value="Cryptochr/Photolyase_FAD-bd"/>
</dbReference>
<dbReference type="EMBL" id="CP069370">
    <property type="protein sequence ID" value="QYZ71205.1"/>
    <property type="molecule type" value="Genomic_DNA"/>
</dbReference>
<evidence type="ECO:0000256" key="2">
    <source>
        <dbReference type="ARBA" id="ARBA00022630"/>
    </source>
</evidence>
<dbReference type="InterPro" id="IPR014729">
    <property type="entry name" value="Rossmann-like_a/b/a_fold"/>
</dbReference>
<dbReference type="SUPFAM" id="SSF52425">
    <property type="entry name" value="Cryptochrome/photolyase, N-terminal domain"/>
    <property type="match status" value="1"/>
</dbReference>
<evidence type="ECO:0000313" key="6">
    <source>
        <dbReference type="EMBL" id="QYZ71205.1"/>
    </source>
</evidence>
<dbReference type="InterPro" id="IPR002081">
    <property type="entry name" value="Cryptochrome/DNA_photolyase_1"/>
</dbReference>
<feature type="binding site" evidence="4">
    <location>
        <position position="208"/>
    </location>
    <ligand>
        <name>FAD</name>
        <dbReference type="ChEBI" id="CHEBI:57692"/>
    </ligand>
</feature>
<reference evidence="6" key="1">
    <citation type="submission" date="2021-02" db="EMBL/GenBank/DDBJ databases">
        <title>Rhodobacter shimadae sp. nov., an aerobic anoxygenic phototrophic bacterium isolated from a hot spring.</title>
        <authorList>
            <person name="Muramatsu S."/>
            <person name="Haruta S."/>
            <person name="Hirose S."/>
            <person name="Hanada S."/>
        </authorList>
    </citation>
    <scope>NUCLEOTIDE SEQUENCE</scope>
    <source>
        <strain evidence="6">N10</strain>
    </source>
</reference>
<dbReference type="InterPro" id="IPR006050">
    <property type="entry name" value="DNA_photolyase_N"/>
</dbReference>
<evidence type="ECO:0000256" key="4">
    <source>
        <dbReference type="PIRSR" id="PIRSR602081-1"/>
    </source>
</evidence>
<dbReference type="PANTHER" id="PTHR11455">
    <property type="entry name" value="CRYPTOCHROME"/>
    <property type="match status" value="1"/>
</dbReference>
<dbReference type="Gene3D" id="1.10.579.10">
    <property type="entry name" value="DNA Cyclobutane Dipyrimidine Photolyase, subunit A, domain 3"/>
    <property type="match status" value="1"/>
</dbReference>
<comment type="cofactor">
    <cofactor evidence="1">
        <name>(6R)-5,10-methylene-5,6,7,8-tetrahydrofolate</name>
        <dbReference type="ChEBI" id="CHEBI:15636"/>
    </cofactor>
</comment>
<dbReference type="InterPro" id="IPR036155">
    <property type="entry name" value="Crypto/Photolyase_N_sf"/>
</dbReference>
<dbReference type="GO" id="GO:0009416">
    <property type="term" value="P:response to light stimulus"/>
    <property type="evidence" value="ECO:0007669"/>
    <property type="project" value="TreeGrafter"/>
</dbReference>
<dbReference type="GO" id="GO:0003677">
    <property type="term" value="F:DNA binding"/>
    <property type="evidence" value="ECO:0007669"/>
    <property type="project" value="TreeGrafter"/>
</dbReference>
<protein>
    <submittedName>
        <fullName evidence="6">Deoxyribodipyrimidine photo-lyase</fullName>
    </submittedName>
</protein>
<dbReference type="GO" id="GO:0071949">
    <property type="term" value="F:FAD binding"/>
    <property type="evidence" value="ECO:0007669"/>
    <property type="project" value="TreeGrafter"/>
</dbReference>
<name>A0A8G0ZYH2_9RHOB</name>
<evidence type="ECO:0000259" key="5">
    <source>
        <dbReference type="PROSITE" id="PS51645"/>
    </source>
</evidence>
<gene>
    <name evidence="6" type="ORF">JO391_06790</name>
</gene>
<keyword evidence="3 4" id="KW-0274">FAD</keyword>
<dbReference type="AlphaFoldDB" id="A0A8G0ZYH2"/>
<dbReference type="GO" id="GO:0003904">
    <property type="term" value="F:deoxyribodipyrimidine photo-lyase activity"/>
    <property type="evidence" value="ECO:0007669"/>
    <property type="project" value="TreeGrafter"/>
</dbReference>
<dbReference type="InterPro" id="IPR036134">
    <property type="entry name" value="Crypto/Photolyase_FAD-like_sf"/>
</dbReference>
<dbReference type="SUPFAM" id="SSF48173">
    <property type="entry name" value="Cryptochrome/photolyase FAD-binding domain"/>
    <property type="match status" value="1"/>
</dbReference>
<dbReference type="RefSeq" id="WP_220663607.1">
    <property type="nucleotide sequence ID" value="NZ_CP069370.1"/>
</dbReference>
<evidence type="ECO:0000256" key="1">
    <source>
        <dbReference type="ARBA" id="ARBA00001932"/>
    </source>
</evidence>
<dbReference type="PROSITE" id="PS51645">
    <property type="entry name" value="PHR_CRY_ALPHA_BETA"/>
    <property type="match status" value="1"/>
</dbReference>
<dbReference type="PANTHER" id="PTHR11455:SF9">
    <property type="entry name" value="CRYPTOCHROME CIRCADIAN CLOCK 5 ISOFORM X1"/>
    <property type="match status" value="1"/>
</dbReference>
<feature type="binding site" evidence="4">
    <location>
        <position position="262"/>
    </location>
    <ligand>
        <name>FAD</name>
        <dbReference type="ChEBI" id="CHEBI:57692"/>
    </ligand>
</feature>
<dbReference type="Pfam" id="PF00875">
    <property type="entry name" value="DNA_photolyase"/>
    <property type="match status" value="1"/>
</dbReference>
<comment type="cofactor">
    <cofactor evidence="4">
        <name>FAD</name>
        <dbReference type="ChEBI" id="CHEBI:57692"/>
    </cofactor>
    <text evidence="4">Binds 1 FAD per subunit.</text>
</comment>
<feature type="domain" description="Photolyase/cryptochrome alpha/beta" evidence="5">
    <location>
        <begin position="1"/>
        <end position="130"/>
    </location>
</feature>
<proteinExistence type="predicted"/>
<sequence>MNVLVWFKRDLRAADHPALAHAAGLGRVLPVYVVEPELWRQPDASARHWGFVAESLAELRRDLAALGAPLVVRTGDAVEVLAELAARHGVTRMVSHQETGTQWSFARDRRVAAWARQAGIAWEELPQAGVRRGARDRAGWAGFRDGFMAGAVLAPPALSAVPGVEPGMIPSAAALRLAADRCPHRQAGGRARGLALMDSFLASRGEGYLAAMSAPGTGERSCSRLSPHLAWGTLSAREVDQAARARAEERPGGTWGGSLAGFRNRLAWRDHFLQRLEDVPDLEARAMSAAAEHLRPREPDAARLEAWAGGETGLPYVDACLRYLAATGWLNFRARAMLMAVASYHLWLDWRATAPVLARAFTDYEPGVHWSQAQMQSGVTGINVPRIYNPVKQGQDHDPTGAFTRAWVPELAAVPDIWLQEPWKWPGAKGLLGRRYPEPVVDPEAAARAARAAMGVLRRAPEVREEALVIEARHASPGATDPRFRRDALSGRRARAVEPGQLSFGF</sequence>